<reference evidence="2 3" key="1">
    <citation type="submission" date="2019-03" db="EMBL/GenBank/DDBJ databases">
        <title>Single cell metagenomics reveals metabolic interactions within the superorganism composed of flagellate Streblomastix strix and complex community of Bacteroidetes bacteria on its surface.</title>
        <authorList>
            <person name="Treitli S.C."/>
            <person name="Kolisko M."/>
            <person name="Husnik F."/>
            <person name="Keeling P."/>
            <person name="Hampl V."/>
        </authorList>
    </citation>
    <scope>NUCLEOTIDE SEQUENCE [LARGE SCALE GENOMIC DNA]</scope>
    <source>
        <strain evidence="2">ST1C</strain>
    </source>
</reference>
<evidence type="ECO:0000256" key="1">
    <source>
        <dbReference type="SAM" id="Phobius"/>
    </source>
</evidence>
<accession>A0A5J4V9R8</accession>
<gene>
    <name evidence="2" type="ORF">EZS28_025163</name>
</gene>
<comment type="caution">
    <text evidence="2">The sequence shown here is derived from an EMBL/GenBank/DDBJ whole genome shotgun (WGS) entry which is preliminary data.</text>
</comment>
<sequence>CEVVRSVRVGSSFGTPQGLIGYGLLPACFASGIIVVGQLYV</sequence>
<dbReference type="AlphaFoldDB" id="A0A5J4V9R8"/>
<feature type="non-terminal residue" evidence="2">
    <location>
        <position position="1"/>
    </location>
</feature>
<keyword evidence="1" id="KW-1133">Transmembrane helix</keyword>
<proteinExistence type="predicted"/>
<feature type="transmembrane region" description="Helical" evidence="1">
    <location>
        <begin position="20"/>
        <end position="40"/>
    </location>
</feature>
<evidence type="ECO:0000313" key="2">
    <source>
        <dbReference type="EMBL" id="KAA6379308.1"/>
    </source>
</evidence>
<name>A0A5J4V9R8_9EUKA</name>
<organism evidence="2 3">
    <name type="scientific">Streblomastix strix</name>
    <dbReference type="NCBI Taxonomy" id="222440"/>
    <lineage>
        <taxon>Eukaryota</taxon>
        <taxon>Metamonada</taxon>
        <taxon>Preaxostyla</taxon>
        <taxon>Oxymonadida</taxon>
        <taxon>Streblomastigidae</taxon>
        <taxon>Streblomastix</taxon>
    </lineage>
</organism>
<dbReference type="EMBL" id="SNRW01008576">
    <property type="protein sequence ID" value="KAA6379308.1"/>
    <property type="molecule type" value="Genomic_DNA"/>
</dbReference>
<dbReference type="Proteomes" id="UP000324800">
    <property type="component" value="Unassembled WGS sequence"/>
</dbReference>
<protein>
    <submittedName>
        <fullName evidence="2">Uncharacterized protein</fullName>
    </submittedName>
</protein>
<keyword evidence="1" id="KW-0812">Transmembrane</keyword>
<evidence type="ECO:0000313" key="3">
    <source>
        <dbReference type="Proteomes" id="UP000324800"/>
    </source>
</evidence>
<keyword evidence="1" id="KW-0472">Membrane</keyword>